<protein>
    <submittedName>
        <fullName evidence="2">Uncharacterized protein</fullName>
    </submittedName>
</protein>
<feature type="chain" id="PRO_5038666179" evidence="1">
    <location>
        <begin position="32"/>
        <end position="162"/>
    </location>
</feature>
<comment type="caution">
    <text evidence="2">The sequence shown here is derived from an EMBL/GenBank/DDBJ whole genome shotgun (WGS) entry which is preliminary data.</text>
</comment>
<evidence type="ECO:0000256" key="1">
    <source>
        <dbReference type="SAM" id="SignalP"/>
    </source>
</evidence>
<dbReference type="Proteomes" id="UP000316628">
    <property type="component" value="Unassembled WGS sequence"/>
</dbReference>
<proteinExistence type="predicted"/>
<evidence type="ECO:0000313" key="3">
    <source>
        <dbReference type="Proteomes" id="UP000316628"/>
    </source>
</evidence>
<keyword evidence="1" id="KW-0732">Signal</keyword>
<gene>
    <name evidence="2" type="ORF">FHX81_7781</name>
</gene>
<dbReference type="Pfam" id="PF19410">
    <property type="entry name" value="DUF5980"/>
    <property type="match status" value="1"/>
</dbReference>
<keyword evidence="3" id="KW-1185">Reference proteome</keyword>
<feature type="signal peptide" evidence="1">
    <location>
        <begin position="1"/>
        <end position="31"/>
    </location>
</feature>
<name>A0A543JR35_9PSEU</name>
<organism evidence="2 3">
    <name type="scientific">Saccharothrix saharensis</name>
    <dbReference type="NCBI Taxonomy" id="571190"/>
    <lineage>
        <taxon>Bacteria</taxon>
        <taxon>Bacillati</taxon>
        <taxon>Actinomycetota</taxon>
        <taxon>Actinomycetes</taxon>
        <taxon>Pseudonocardiales</taxon>
        <taxon>Pseudonocardiaceae</taxon>
        <taxon>Saccharothrix</taxon>
    </lineage>
</organism>
<reference evidence="2 3" key="1">
    <citation type="submission" date="2019-06" db="EMBL/GenBank/DDBJ databases">
        <title>Sequencing the genomes of 1000 actinobacteria strains.</title>
        <authorList>
            <person name="Klenk H.-P."/>
        </authorList>
    </citation>
    <scope>NUCLEOTIDE SEQUENCE [LARGE SCALE GENOMIC DNA]</scope>
    <source>
        <strain evidence="2 3">DSM 45456</strain>
    </source>
</reference>
<evidence type="ECO:0000313" key="2">
    <source>
        <dbReference type="EMBL" id="TQM85302.1"/>
    </source>
</evidence>
<dbReference type="RefSeq" id="WP_141983359.1">
    <property type="nucleotide sequence ID" value="NZ_VFPP01000001.1"/>
</dbReference>
<dbReference type="OrthoDB" id="3693336at2"/>
<accession>A0A543JR35</accession>
<dbReference type="AlphaFoldDB" id="A0A543JR35"/>
<sequence>MRAILRSVRSALTFTAALLLPLVGSSAVASAQVDPRAHTWHLEDFGDAQRMCVHYSPDRVHGSYFLFAVTGAWSTNLRFGVHGLPPGWTATEGHLAPGSNHPDPDDGSFRINGGMSVSGPASVPIDVYDGKIWVSDGVVTETTAVEIVVTTASWLECMQARD</sequence>
<dbReference type="InterPro" id="IPR046023">
    <property type="entry name" value="DUF5980"/>
</dbReference>
<dbReference type="EMBL" id="VFPP01000001">
    <property type="protein sequence ID" value="TQM85302.1"/>
    <property type="molecule type" value="Genomic_DNA"/>
</dbReference>